<dbReference type="Gene3D" id="1.10.510.10">
    <property type="entry name" value="Transferase(Phosphotransferase) domain 1"/>
    <property type="match status" value="2"/>
</dbReference>
<dbReference type="GO" id="GO:0005737">
    <property type="term" value="C:cytoplasm"/>
    <property type="evidence" value="ECO:0007669"/>
    <property type="project" value="TreeGrafter"/>
</dbReference>
<dbReference type="PANTHER" id="PTHR24356:SF1">
    <property type="entry name" value="SERINE_THREONINE-PROTEIN KINASE GREATWALL"/>
    <property type="match status" value="1"/>
</dbReference>
<gene>
    <name evidence="13" type="ORF">IM811_012104</name>
</gene>
<comment type="catalytic activity">
    <reaction evidence="9">
        <text>L-seryl-[protein] + ATP = O-phospho-L-seryl-[protein] + ADP + H(+)</text>
        <dbReference type="Rhea" id="RHEA:17989"/>
        <dbReference type="Rhea" id="RHEA-COMP:9863"/>
        <dbReference type="Rhea" id="RHEA-COMP:11604"/>
        <dbReference type="ChEBI" id="CHEBI:15378"/>
        <dbReference type="ChEBI" id="CHEBI:29999"/>
        <dbReference type="ChEBI" id="CHEBI:30616"/>
        <dbReference type="ChEBI" id="CHEBI:83421"/>
        <dbReference type="ChEBI" id="CHEBI:456216"/>
        <dbReference type="EC" id="2.7.11.1"/>
    </reaction>
</comment>
<reference evidence="13" key="1">
    <citation type="submission" date="2020-10" db="EMBL/GenBank/DDBJ databases">
        <title>High-Quality Genome Resource of Clonostachys rosea strain S41 by Oxford Nanopore Long-Read Sequencing.</title>
        <authorList>
            <person name="Wang H."/>
        </authorList>
    </citation>
    <scope>NUCLEOTIDE SEQUENCE</scope>
    <source>
        <strain evidence="13">S41</strain>
    </source>
</reference>
<feature type="compositionally biased region" description="Polar residues" evidence="10">
    <location>
        <begin position="39"/>
        <end position="53"/>
    </location>
</feature>
<feature type="region of interest" description="Disordered" evidence="10">
    <location>
        <begin position="1"/>
        <end position="53"/>
    </location>
</feature>
<proteinExistence type="predicted"/>
<dbReference type="InterPro" id="IPR011009">
    <property type="entry name" value="Kinase-like_dom_sf"/>
</dbReference>
<keyword evidence="4" id="KW-0808">Transferase</keyword>
<dbReference type="InterPro" id="IPR000719">
    <property type="entry name" value="Prot_kinase_dom"/>
</dbReference>
<evidence type="ECO:0000256" key="3">
    <source>
        <dbReference type="ARBA" id="ARBA00022553"/>
    </source>
</evidence>
<dbReference type="FunFam" id="3.30.200.20:FF:001008">
    <property type="entry name" value="Serine/threonine-protein kinase cek1"/>
    <property type="match status" value="1"/>
</dbReference>
<evidence type="ECO:0000256" key="9">
    <source>
        <dbReference type="ARBA" id="ARBA00048679"/>
    </source>
</evidence>
<evidence type="ECO:0000259" key="12">
    <source>
        <dbReference type="PROSITE" id="PS51285"/>
    </source>
</evidence>
<feature type="compositionally biased region" description="Polar residues" evidence="10">
    <location>
        <begin position="269"/>
        <end position="283"/>
    </location>
</feature>
<evidence type="ECO:0000256" key="6">
    <source>
        <dbReference type="ARBA" id="ARBA00022777"/>
    </source>
</evidence>
<feature type="compositionally biased region" description="Low complexity" evidence="10">
    <location>
        <begin position="234"/>
        <end position="246"/>
    </location>
</feature>
<feature type="compositionally biased region" description="Basic and acidic residues" evidence="10">
    <location>
        <begin position="548"/>
        <end position="557"/>
    </location>
</feature>
<dbReference type="Gene3D" id="3.30.200.20">
    <property type="entry name" value="Phosphorylase Kinase, domain 1"/>
    <property type="match status" value="1"/>
</dbReference>
<feature type="domain" description="Protein kinase" evidence="11">
    <location>
        <begin position="58"/>
        <end position="490"/>
    </location>
</feature>
<accession>A0A8H7TNA4</accession>
<keyword evidence="2" id="KW-0723">Serine/threonine-protein kinase</keyword>
<evidence type="ECO:0000256" key="10">
    <source>
        <dbReference type="SAM" id="MobiDB-lite"/>
    </source>
</evidence>
<evidence type="ECO:0000256" key="7">
    <source>
        <dbReference type="ARBA" id="ARBA00022840"/>
    </source>
</evidence>
<dbReference type="SUPFAM" id="SSF56112">
    <property type="entry name" value="Protein kinase-like (PK-like)"/>
    <property type="match status" value="1"/>
</dbReference>
<feature type="compositionally biased region" description="Low complexity" evidence="10">
    <location>
        <begin position="711"/>
        <end position="724"/>
    </location>
</feature>
<keyword evidence="5" id="KW-0547">Nucleotide-binding</keyword>
<comment type="caution">
    <text evidence="13">The sequence shown here is derived from an EMBL/GenBank/DDBJ whole genome shotgun (WGS) entry which is preliminary data.</text>
</comment>
<sequence length="868" mass="96078">MLPNSDFSSPIMHPTRHHRRQSSAAISDFVMKPPPSPRLNASQAPPQARSTQPSIKDFEIIKPISKGAFGSVYLSKKKSTGEYFAIKVLKKADMVAKNQVGNVKAERAIMMWQGQSEFVAKLYWTFSSKDYLYLVMEYLNGGDCASLIKVLGGLPEEWVKKYLGEVILGVEHLHSRGIIHRDLKPDNLLIDQKGHLKLTDFGLSRMGLVGRQKRALDSGNADATPDLLKQGPFARSTSIASSRSTSLDLHGHTQGSPGTTPHMGADAGSLTQPSYFNLGSIQQEPRRVSTSRRSDSGGSETLTHLLTNFSLNDTEPNSALASARSPIDEEAIMHGSPELTGIYGGGVRSGADNPNRNSMHQANMMPPAMALFDPEDTNRKFVGTPDYLAPETIKGDKQDETSDWWSVGCIMFEFLYGIPPFHAGEAEEVFENILARNIQWPDEDECEPISKEAKDLINKLLCMDPPQRLGSNREELFPSGGEEIRNHAWFQGVNWDTLLEDEAQFVPQPEDPEDTEYFDARGAVLQSFAEEMEDQTSPPSSTGGGPEYSERPHDALSRVRSQVNSMNRKLMPLHIPPHVRDSKSRRLSEPVPADDFGTFAFKNLSVLEKANKDLIQKLRQDALAAQGKQSSLSTGGGSQPMSAVGPSHEGSPVLANPIHRTKSNAKAANRPQSPSGYSHSTSSPSRVSQPSSPLLVSFVAGQGTEGRRKASSNSSSLSYQSGTSLHPRHRALRSPKYHRVYRRLQPRLLPRQSRADPDRASSHSRLRRLFLRQSRLPLQVGRDRSLLDHKKGAQWRLIFCSTDAAAGARYSTCHHLRLTMKETSTMPCYGYRGGDKALAGSPKLCLMADQRLDRWMCSSVRTIPWHVW</sequence>
<keyword evidence="7" id="KW-0067">ATP-binding</keyword>
<feature type="compositionally biased region" description="Basic and acidic residues" evidence="10">
    <location>
        <begin position="578"/>
        <end position="588"/>
    </location>
</feature>
<dbReference type="Pfam" id="PF00069">
    <property type="entry name" value="Pkinase"/>
    <property type="match status" value="2"/>
</dbReference>
<organism evidence="13 14">
    <name type="scientific">Bionectria ochroleuca</name>
    <name type="common">Gliocladium roseum</name>
    <dbReference type="NCBI Taxonomy" id="29856"/>
    <lineage>
        <taxon>Eukaryota</taxon>
        <taxon>Fungi</taxon>
        <taxon>Dikarya</taxon>
        <taxon>Ascomycota</taxon>
        <taxon>Pezizomycotina</taxon>
        <taxon>Sordariomycetes</taxon>
        <taxon>Hypocreomycetidae</taxon>
        <taxon>Hypocreales</taxon>
        <taxon>Bionectriaceae</taxon>
        <taxon>Clonostachys</taxon>
    </lineage>
</organism>
<dbReference type="EC" id="2.7.11.1" evidence="1"/>
<feature type="region of interest" description="Disordered" evidence="10">
    <location>
        <begin position="530"/>
        <end position="593"/>
    </location>
</feature>
<dbReference type="FunFam" id="1.10.510.10:FF:000664">
    <property type="entry name" value="Serine threonine protein kinase"/>
    <property type="match status" value="1"/>
</dbReference>
<dbReference type="FunFam" id="1.10.510.10:FF:000340">
    <property type="entry name" value="Serine threonine protein kinase"/>
    <property type="match status" value="1"/>
</dbReference>
<dbReference type="EMBL" id="JADCTT010000004">
    <property type="protein sequence ID" value="KAF9753346.1"/>
    <property type="molecule type" value="Genomic_DNA"/>
</dbReference>
<protein>
    <recommendedName>
        <fullName evidence="1">non-specific serine/threonine protein kinase</fullName>
        <ecNumber evidence="1">2.7.11.1</ecNumber>
    </recommendedName>
</protein>
<feature type="compositionally biased region" description="Low complexity" evidence="10">
    <location>
        <begin position="671"/>
        <end position="699"/>
    </location>
</feature>
<feature type="compositionally biased region" description="Basic and acidic residues" evidence="10">
    <location>
        <begin position="284"/>
        <end position="295"/>
    </location>
</feature>
<dbReference type="InterPro" id="IPR050236">
    <property type="entry name" value="Ser_Thr_kinase_AGC"/>
</dbReference>
<evidence type="ECO:0000313" key="14">
    <source>
        <dbReference type="Proteomes" id="UP000616885"/>
    </source>
</evidence>
<dbReference type="PROSITE" id="PS51285">
    <property type="entry name" value="AGC_KINASE_CTER"/>
    <property type="match status" value="1"/>
</dbReference>
<dbReference type="AlphaFoldDB" id="A0A8H7TNA4"/>
<evidence type="ECO:0000256" key="1">
    <source>
        <dbReference type="ARBA" id="ARBA00012513"/>
    </source>
</evidence>
<comment type="catalytic activity">
    <reaction evidence="8">
        <text>L-threonyl-[protein] + ATP = O-phospho-L-threonyl-[protein] + ADP + H(+)</text>
        <dbReference type="Rhea" id="RHEA:46608"/>
        <dbReference type="Rhea" id="RHEA-COMP:11060"/>
        <dbReference type="Rhea" id="RHEA-COMP:11605"/>
        <dbReference type="ChEBI" id="CHEBI:15378"/>
        <dbReference type="ChEBI" id="CHEBI:30013"/>
        <dbReference type="ChEBI" id="CHEBI:30616"/>
        <dbReference type="ChEBI" id="CHEBI:61977"/>
        <dbReference type="ChEBI" id="CHEBI:456216"/>
        <dbReference type="EC" id="2.7.11.1"/>
    </reaction>
</comment>
<evidence type="ECO:0000256" key="5">
    <source>
        <dbReference type="ARBA" id="ARBA00022741"/>
    </source>
</evidence>
<evidence type="ECO:0000313" key="13">
    <source>
        <dbReference type="EMBL" id="KAF9753346.1"/>
    </source>
</evidence>
<feature type="region of interest" description="Disordered" evidence="10">
    <location>
        <begin position="217"/>
        <end position="301"/>
    </location>
</feature>
<keyword evidence="3" id="KW-0597">Phosphoprotein</keyword>
<dbReference type="InterPro" id="IPR000961">
    <property type="entry name" value="AGC-kinase_C"/>
</dbReference>
<dbReference type="GO" id="GO:1901992">
    <property type="term" value="P:positive regulation of mitotic cell cycle phase transition"/>
    <property type="evidence" value="ECO:0007669"/>
    <property type="project" value="UniProtKB-ARBA"/>
</dbReference>
<evidence type="ECO:0000259" key="11">
    <source>
        <dbReference type="PROSITE" id="PS50011"/>
    </source>
</evidence>
<dbReference type="PANTHER" id="PTHR24356">
    <property type="entry name" value="SERINE/THREONINE-PROTEIN KINASE"/>
    <property type="match status" value="1"/>
</dbReference>
<feature type="domain" description="AGC-kinase C-terminal" evidence="12">
    <location>
        <begin position="491"/>
        <end position="611"/>
    </location>
</feature>
<evidence type="ECO:0000256" key="2">
    <source>
        <dbReference type="ARBA" id="ARBA00022527"/>
    </source>
</evidence>
<dbReference type="InterPro" id="IPR008271">
    <property type="entry name" value="Ser/Thr_kinase_AS"/>
</dbReference>
<dbReference type="SMART" id="SM00220">
    <property type="entry name" value="S_TKc"/>
    <property type="match status" value="1"/>
</dbReference>
<dbReference type="GO" id="GO:0005634">
    <property type="term" value="C:nucleus"/>
    <property type="evidence" value="ECO:0007669"/>
    <property type="project" value="TreeGrafter"/>
</dbReference>
<evidence type="ECO:0000256" key="4">
    <source>
        <dbReference type="ARBA" id="ARBA00022679"/>
    </source>
</evidence>
<evidence type="ECO:0000256" key="8">
    <source>
        <dbReference type="ARBA" id="ARBA00047899"/>
    </source>
</evidence>
<dbReference type="GO" id="GO:0004674">
    <property type="term" value="F:protein serine/threonine kinase activity"/>
    <property type="evidence" value="ECO:0007669"/>
    <property type="project" value="UniProtKB-KW"/>
</dbReference>
<feature type="region of interest" description="Disordered" evidence="10">
    <location>
        <begin position="626"/>
        <end position="766"/>
    </location>
</feature>
<dbReference type="Proteomes" id="UP000616885">
    <property type="component" value="Unassembled WGS sequence"/>
</dbReference>
<dbReference type="PROSITE" id="PS50011">
    <property type="entry name" value="PROTEIN_KINASE_DOM"/>
    <property type="match status" value="1"/>
</dbReference>
<dbReference type="CDD" id="cd05611">
    <property type="entry name" value="STKc_Rim15_like"/>
    <property type="match status" value="1"/>
</dbReference>
<name>A0A8H7TNA4_BIOOC</name>
<keyword evidence="6" id="KW-0418">Kinase</keyword>
<feature type="compositionally biased region" description="Basic residues" evidence="10">
    <location>
        <begin position="726"/>
        <end position="745"/>
    </location>
</feature>
<dbReference type="PROSITE" id="PS00108">
    <property type="entry name" value="PROTEIN_KINASE_ST"/>
    <property type="match status" value="1"/>
</dbReference>
<dbReference type="GO" id="GO:0035556">
    <property type="term" value="P:intracellular signal transduction"/>
    <property type="evidence" value="ECO:0007669"/>
    <property type="project" value="TreeGrafter"/>
</dbReference>
<dbReference type="GO" id="GO:0005524">
    <property type="term" value="F:ATP binding"/>
    <property type="evidence" value="ECO:0007669"/>
    <property type="project" value="UniProtKB-KW"/>
</dbReference>